<dbReference type="AlphaFoldDB" id="A0A1I8B9F0"/>
<keyword evidence="1" id="KW-1185">Reference proteome</keyword>
<sequence length="365" mass="41445">MSAEEIEKNQLIKQLEAKKAALTALTNFVIDKTGGLQPILNFISVNHDYGYLEEALRILAKVIGGKQIYAEKFIRFRGFQIISDRIDFQQLPPAEILHQIMTIFKLVSHREELANMKLNRATRLAIVCTLPQQTFYYTLVGTMENALCFLLNVFHLNERSRSSLLHSYREKAIKHFIDLSVHCFYIISHILSTETTSAASSAAPANGYDFVNIIFVEPNIDFAIDPNLKQTCITILEKCLGILAVMNKEFKNNKQLIGMDTLEKFASKKIVDNGRAIALYQLILLKLDNNECHESVLNGLHRILISGIHLPVESRGYLLAESLLKYLFNQNTPIHLKKSALNVFIQLCQSGPHFNVIVPLVRYDI</sequence>
<organism evidence="1 2">
    <name type="scientific">Meloidogyne hapla</name>
    <name type="common">Root-knot nematode worm</name>
    <dbReference type="NCBI Taxonomy" id="6305"/>
    <lineage>
        <taxon>Eukaryota</taxon>
        <taxon>Metazoa</taxon>
        <taxon>Ecdysozoa</taxon>
        <taxon>Nematoda</taxon>
        <taxon>Chromadorea</taxon>
        <taxon>Rhabditida</taxon>
        <taxon>Tylenchina</taxon>
        <taxon>Tylenchomorpha</taxon>
        <taxon>Tylenchoidea</taxon>
        <taxon>Meloidogynidae</taxon>
        <taxon>Meloidogyninae</taxon>
        <taxon>Meloidogyne</taxon>
    </lineage>
</organism>
<evidence type="ECO:0000313" key="2">
    <source>
        <dbReference type="WBParaSite" id="MhA1_Contig1624.frz3.gene7"/>
    </source>
</evidence>
<dbReference type="Proteomes" id="UP000095281">
    <property type="component" value="Unplaced"/>
</dbReference>
<proteinExistence type="predicted"/>
<dbReference type="SUPFAM" id="SSF48371">
    <property type="entry name" value="ARM repeat"/>
    <property type="match status" value="1"/>
</dbReference>
<dbReference type="WBParaSite" id="MhA1_Contig1624.frz3.gene7">
    <property type="protein sequence ID" value="MhA1_Contig1624.frz3.gene7"/>
    <property type="gene ID" value="MhA1_Contig1624.frz3.gene7"/>
</dbReference>
<reference evidence="2" key="1">
    <citation type="submission" date="2016-11" db="UniProtKB">
        <authorList>
            <consortium name="WormBaseParasite"/>
        </authorList>
    </citation>
    <scope>IDENTIFICATION</scope>
</reference>
<name>A0A1I8B9F0_MELHA</name>
<dbReference type="InterPro" id="IPR016024">
    <property type="entry name" value="ARM-type_fold"/>
</dbReference>
<accession>A0A1I8B9F0</accession>
<protein>
    <submittedName>
        <fullName evidence="2">Uncharacterized protein</fullName>
    </submittedName>
</protein>
<evidence type="ECO:0000313" key="1">
    <source>
        <dbReference type="Proteomes" id="UP000095281"/>
    </source>
</evidence>